<gene>
    <name evidence="3" type="ORF">QJS10_CPA10g00580</name>
</gene>
<feature type="region of interest" description="Disordered" evidence="1">
    <location>
        <begin position="1"/>
        <end position="44"/>
    </location>
</feature>
<dbReference type="AlphaFoldDB" id="A0AAV9E0Y1"/>
<feature type="transmembrane region" description="Helical" evidence="2">
    <location>
        <begin position="135"/>
        <end position="153"/>
    </location>
</feature>
<dbReference type="PANTHER" id="PTHR35475">
    <property type="entry name" value="WD REPEAT PROTEIN"/>
    <property type="match status" value="1"/>
</dbReference>
<dbReference type="EMBL" id="JAUJYO010000010">
    <property type="protein sequence ID" value="KAK1307190.1"/>
    <property type="molecule type" value="Genomic_DNA"/>
</dbReference>
<evidence type="ECO:0000313" key="4">
    <source>
        <dbReference type="Proteomes" id="UP001180020"/>
    </source>
</evidence>
<name>A0AAV9E0Y1_ACOCL</name>
<organism evidence="3 4">
    <name type="scientific">Acorus calamus</name>
    <name type="common">Sweet flag</name>
    <dbReference type="NCBI Taxonomy" id="4465"/>
    <lineage>
        <taxon>Eukaryota</taxon>
        <taxon>Viridiplantae</taxon>
        <taxon>Streptophyta</taxon>
        <taxon>Embryophyta</taxon>
        <taxon>Tracheophyta</taxon>
        <taxon>Spermatophyta</taxon>
        <taxon>Magnoliopsida</taxon>
        <taxon>Liliopsida</taxon>
        <taxon>Acoraceae</taxon>
        <taxon>Acorus</taxon>
    </lineage>
</organism>
<protein>
    <submittedName>
        <fullName evidence="3">Uncharacterized protein</fullName>
    </submittedName>
</protein>
<keyword evidence="4" id="KW-1185">Reference proteome</keyword>
<sequence>MEKPIEEDAVIESSSDSSDDSPNPIPIPIPIPIPNPSTRSADAKPPEVEVHLYRRGKGPVEVFKCPLGGWGQDQLEVQDILDKHGLKSIYAFNPASGRAAPIRFNGRNGRSLLTYRDGAVICVDGEPKDSWINPVTKILVGTTLLTFLIIILLKDTPEWIKPAKLFGGNFPPWILACVVIVFTRLRKRTLNILKKYGW</sequence>
<keyword evidence="2" id="KW-0472">Membrane</keyword>
<proteinExistence type="predicted"/>
<reference evidence="3" key="1">
    <citation type="journal article" date="2023" name="Nat. Commun.">
        <title>Diploid and tetraploid genomes of Acorus and the evolution of monocots.</title>
        <authorList>
            <person name="Ma L."/>
            <person name="Liu K.W."/>
            <person name="Li Z."/>
            <person name="Hsiao Y.Y."/>
            <person name="Qi Y."/>
            <person name="Fu T."/>
            <person name="Tang G.D."/>
            <person name="Zhang D."/>
            <person name="Sun W.H."/>
            <person name="Liu D.K."/>
            <person name="Li Y."/>
            <person name="Chen G.Z."/>
            <person name="Liu X.D."/>
            <person name="Liao X.Y."/>
            <person name="Jiang Y.T."/>
            <person name="Yu X."/>
            <person name="Hao Y."/>
            <person name="Huang J."/>
            <person name="Zhao X.W."/>
            <person name="Ke S."/>
            <person name="Chen Y.Y."/>
            <person name="Wu W.L."/>
            <person name="Hsu J.L."/>
            <person name="Lin Y.F."/>
            <person name="Huang M.D."/>
            <person name="Li C.Y."/>
            <person name="Huang L."/>
            <person name="Wang Z.W."/>
            <person name="Zhao X."/>
            <person name="Zhong W.Y."/>
            <person name="Peng D.H."/>
            <person name="Ahmad S."/>
            <person name="Lan S."/>
            <person name="Zhang J.S."/>
            <person name="Tsai W.C."/>
            <person name="Van de Peer Y."/>
            <person name="Liu Z.J."/>
        </authorList>
    </citation>
    <scope>NUCLEOTIDE SEQUENCE</scope>
    <source>
        <strain evidence="3">CP</strain>
    </source>
</reference>
<evidence type="ECO:0000256" key="1">
    <source>
        <dbReference type="SAM" id="MobiDB-lite"/>
    </source>
</evidence>
<feature type="compositionally biased region" description="Pro residues" evidence="1">
    <location>
        <begin position="23"/>
        <end position="35"/>
    </location>
</feature>
<feature type="compositionally biased region" description="Low complexity" evidence="1">
    <location>
        <begin position="13"/>
        <end position="22"/>
    </location>
</feature>
<dbReference type="Proteomes" id="UP001180020">
    <property type="component" value="Unassembled WGS sequence"/>
</dbReference>
<evidence type="ECO:0000313" key="3">
    <source>
        <dbReference type="EMBL" id="KAK1307190.1"/>
    </source>
</evidence>
<comment type="caution">
    <text evidence="3">The sequence shown here is derived from an EMBL/GenBank/DDBJ whole genome shotgun (WGS) entry which is preliminary data.</text>
</comment>
<keyword evidence="2" id="KW-1133">Transmembrane helix</keyword>
<keyword evidence="2" id="KW-0812">Transmembrane</keyword>
<reference evidence="3" key="2">
    <citation type="submission" date="2023-06" db="EMBL/GenBank/DDBJ databases">
        <authorList>
            <person name="Ma L."/>
            <person name="Liu K.-W."/>
            <person name="Li Z."/>
            <person name="Hsiao Y.-Y."/>
            <person name="Qi Y."/>
            <person name="Fu T."/>
            <person name="Tang G."/>
            <person name="Zhang D."/>
            <person name="Sun W.-H."/>
            <person name="Liu D.-K."/>
            <person name="Li Y."/>
            <person name="Chen G.-Z."/>
            <person name="Liu X.-D."/>
            <person name="Liao X.-Y."/>
            <person name="Jiang Y.-T."/>
            <person name="Yu X."/>
            <person name="Hao Y."/>
            <person name="Huang J."/>
            <person name="Zhao X.-W."/>
            <person name="Ke S."/>
            <person name="Chen Y.-Y."/>
            <person name="Wu W.-L."/>
            <person name="Hsu J.-L."/>
            <person name="Lin Y.-F."/>
            <person name="Huang M.-D."/>
            <person name="Li C.-Y."/>
            <person name="Huang L."/>
            <person name="Wang Z.-W."/>
            <person name="Zhao X."/>
            <person name="Zhong W.-Y."/>
            <person name="Peng D.-H."/>
            <person name="Ahmad S."/>
            <person name="Lan S."/>
            <person name="Zhang J.-S."/>
            <person name="Tsai W.-C."/>
            <person name="Van De Peer Y."/>
            <person name="Liu Z.-J."/>
        </authorList>
    </citation>
    <scope>NUCLEOTIDE SEQUENCE</scope>
    <source>
        <strain evidence="3">CP</strain>
        <tissue evidence="3">Leaves</tissue>
    </source>
</reference>
<evidence type="ECO:0000256" key="2">
    <source>
        <dbReference type="SAM" id="Phobius"/>
    </source>
</evidence>
<dbReference type="PANTHER" id="PTHR35475:SF1">
    <property type="entry name" value="WD REPEAT PROTEIN"/>
    <property type="match status" value="1"/>
</dbReference>
<feature type="transmembrane region" description="Helical" evidence="2">
    <location>
        <begin position="165"/>
        <end position="185"/>
    </location>
</feature>
<accession>A0AAV9E0Y1</accession>